<dbReference type="PANTHER" id="PTHR35394:SF5">
    <property type="entry name" value="DUF3176 DOMAIN-CONTAINING PROTEIN"/>
    <property type="match status" value="1"/>
</dbReference>
<dbReference type="Proteomes" id="UP000800039">
    <property type="component" value="Unassembled WGS sequence"/>
</dbReference>
<feature type="transmembrane region" description="Helical" evidence="2">
    <location>
        <begin position="66"/>
        <end position="89"/>
    </location>
</feature>
<evidence type="ECO:0000256" key="1">
    <source>
        <dbReference type="SAM" id="MobiDB-lite"/>
    </source>
</evidence>
<dbReference type="EMBL" id="ML976616">
    <property type="protein sequence ID" value="KAF1845119.1"/>
    <property type="molecule type" value="Genomic_DNA"/>
</dbReference>
<reference evidence="3" key="1">
    <citation type="submission" date="2020-01" db="EMBL/GenBank/DDBJ databases">
        <authorList>
            <consortium name="DOE Joint Genome Institute"/>
            <person name="Haridas S."/>
            <person name="Albert R."/>
            <person name="Binder M."/>
            <person name="Bloem J."/>
            <person name="Labutti K."/>
            <person name="Salamov A."/>
            <person name="Andreopoulos B."/>
            <person name="Baker S.E."/>
            <person name="Barry K."/>
            <person name="Bills G."/>
            <person name="Bluhm B.H."/>
            <person name="Cannon C."/>
            <person name="Castanera R."/>
            <person name="Culley D.E."/>
            <person name="Daum C."/>
            <person name="Ezra D."/>
            <person name="Gonzalez J.B."/>
            <person name="Henrissat B."/>
            <person name="Kuo A."/>
            <person name="Liang C."/>
            <person name="Lipzen A."/>
            <person name="Lutzoni F."/>
            <person name="Magnuson J."/>
            <person name="Mondo S."/>
            <person name="Nolan M."/>
            <person name="Ohm R."/>
            <person name="Pangilinan J."/>
            <person name="Park H.-J."/>
            <person name="Ramirez L."/>
            <person name="Alfaro M."/>
            <person name="Sun H."/>
            <person name="Tritt A."/>
            <person name="Yoshinaga Y."/>
            <person name="Zwiers L.-H."/>
            <person name="Turgeon B.G."/>
            <person name="Goodwin S.B."/>
            <person name="Spatafora J.W."/>
            <person name="Crous P.W."/>
            <person name="Grigoriev I.V."/>
        </authorList>
    </citation>
    <scope>NUCLEOTIDE SEQUENCE</scope>
    <source>
        <strain evidence="3">CBS 394.84</strain>
    </source>
</reference>
<evidence type="ECO:0000313" key="4">
    <source>
        <dbReference type="Proteomes" id="UP000800039"/>
    </source>
</evidence>
<dbReference type="GeneID" id="63845936"/>
<accession>A0A9P4L8C0</accession>
<keyword evidence="2" id="KW-1133">Transmembrane helix</keyword>
<name>A0A9P4L8C0_9PLEO</name>
<proteinExistence type="predicted"/>
<sequence>MSQRAPMLHPLRPRPSHFNALNREEGTPAPPPYELSSHKNPSLDISQRIERKLAEYNASQNVFKRWLFEIISLITSAACMAAIIGICLYSRNQPLSKWPLALTINNVLSKIASAALILPISEAIGQLKWTWFHGAKSKEIIDFEIFDKASRGAWGSFLLLFRTKGRSLAALGAILTLLLLATDTFFAQVTDLPERWALKGFGEIPRLVRYEGDNGDLYEDGMPKSMEDINLRQATLKYFYYNGNQAIAFGNGTRPEIPLSCPSSRCEWDAYDSLGVCSACADVSQLLTYACLTTRLDWISSVYFNQSTQPIGTACGYWLNATSDEPLLMSGYRVDPTNNASTDGEALLLRTLPLTAPMVSVVPFSATPRYSGSINFKDIYFPFLDALIVSAADGTAASVYGRERPVAQECMLSWCVKTFKSSYAWGNYQESVTETYLNTTRRQQPYPWEVIPIRSLGEDAFFTFFHGNISIQPPSTNRTTTDYGVSNETFARTQTLFDEIFPSSMTAENATAKPWWRVRIYAWSRNQLRPVTTCPWLAPHNVTEYLERLATSMTNVLRTHNSHNFVRGRAYTQTTFIAVHWEWLSFPLALLFLSFAFLVATMIKTSKGMDGEMSMWKTSAMPALIYSLPKDTQKEFASPSSWKNGPDRKAKKIKIRLLPRQGWRVSGQVCTSPTLITHNNHRAPPGWI</sequence>
<dbReference type="RefSeq" id="XP_040787682.1">
    <property type="nucleotide sequence ID" value="XM_040928683.1"/>
</dbReference>
<dbReference type="Pfam" id="PF11374">
    <property type="entry name" value="DUF3176"/>
    <property type="match status" value="1"/>
</dbReference>
<keyword evidence="4" id="KW-1185">Reference proteome</keyword>
<keyword evidence="2" id="KW-0472">Membrane</keyword>
<dbReference type="OrthoDB" id="5242705at2759"/>
<feature type="transmembrane region" description="Helical" evidence="2">
    <location>
        <begin position="168"/>
        <end position="187"/>
    </location>
</feature>
<feature type="transmembrane region" description="Helical" evidence="2">
    <location>
        <begin position="583"/>
        <end position="603"/>
    </location>
</feature>
<organism evidence="3 4">
    <name type="scientific">Cucurbitaria berberidis CBS 394.84</name>
    <dbReference type="NCBI Taxonomy" id="1168544"/>
    <lineage>
        <taxon>Eukaryota</taxon>
        <taxon>Fungi</taxon>
        <taxon>Dikarya</taxon>
        <taxon>Ascomycota</taxon>
        <taxon>Pezizomycotina</taxon>
        <taxon>Dothideomycetes</taxon>
        <taxon>Pleosporomycetidae</taxon>
        <taxon>Pleosporales</taxon>
        <taxon>Pleosporineae</taxon>
        <taxon>Cucurbitariaceae</taxon>
        <taxon>Cucurbitaria</taxon>
    </lineage>
</organism>
<keyword evidence="2" id="KW-0812">Transmembrane</keyword>
<protein>
    <recommendedName>
        <fullName evidence="5">DUF3176 domain containing protein</fullName>
    </recommendedName>
</protein>
<evidence type="ECO:0000256" key="2">
    <source>
        <dbReference type="SAM" id="Phobius"/>
    </source>
</evidence>
<dbReference type="PANTHER" id="PTHR35394">
    <property type="entry name" value="DUF3176 DOMAIN-CONTAINING PROTEIN"/>
    <property type="match status" value="1"/>
</dbReference>
<dbReference type="InterPro" id="IPR021514">
    <property type="entry name" value="DUF3176"/>
</dbReference>
<dbReference type="AlphaFoldDB" id="A0A9P4L8C0"/>
<feature type="region of interest" description="Disordered" evidence="1">
    <location>
        <begin position="1"/>
        <end position="40"/>
    </location>
</feature>
<comment type="caution">
    <text evidence="3">The sequence shown here is derived from an EMBL/GenBank/DDBJ whole genome shotgun (WGS) entry which is preliminary data.</text>
</comment>
<evidence type="ECO:0008006" key="5">
    <source>
        <dbReference type="Google" id="ProtNLM"/>
    </source>
</evidence>
<evidence type="ECO:0000313" key="3">
    <source>
        <dbReference type="EMBL" id="KAF1845119.1"/>
    </source>
</evidence>
<gene>
    <name evidence="3" type="ORF">K460DRAFT_283803</name>
</gene>